<proteinExistence type="inferred from homology"/>
<evidence type="ECO:0000256" key="6">
    <source>
        <dbReference type="ARBA" id="ARBA00022801"/>
    </source>
</evidence>
<dbReference type="EMBL" id="BMCP01000002">
    <property type="protein sequence ID" value="GGE38647.1"/>
    <property type="molecule type" value="Genomic_DNA"/>
</dbReference>
<evidence type="ECO:0000256" key="11">
    <source>
        <dbReference type="ARBA" id="ARBA00093666"/>
    </source>
</evidence>
<evidence type="ECO:0000256" key="4">
    <source>
        <dbReference type="ARBA" id="ARBA00022723"/>
    </source>
</evidence>
<dbReference type="GO" id="GO:0008237">
    <property type="term" value="F:metallopeptidase activity"/>
    <property type="evidence" value="ECO:0007669"/>
    <property type="project" value="UniProtKB-KW"/>
</dbReference>
<dbReference type="SUPFAM" id="SSF55166">
    <property type="entry name" value="Hedgehog/DD-peptidase"/>
    <property type="match status" value="1"/>
</dbReference>
<comment type="pathway">
    <text evidence="2">Cell wall biogenesis; cell wall polysaccharide biosynthesis.</text>
</comment>
<dbReference type="GO" id="GO:0071555">
    <property type="term" value="P:cell wall organization"/>
    <property type="evidence" value="ECO:0007669"/>
    <property type="project" value="UniProtKB-KW"/>
</dbReference>
<dbReference type="Gene3D" id="3.30.1380.10">
    <property type="match status" value="1"/>
</dbReference>
<evidence type="ECO:0000256" key="5">
    <source>
        <dbReference type="ARBA" id="ARBA00022729"/>
    </source>
</evidence>
<evidence type="ECO:0000256" key="1">
    <source>
        <dbReference type="ARBA" id="ARBA00001947"/>
    </source>
</evidence>
<organism evidence="12 13">
    <name type="scientific">Agaricicola taiwanensis</name>
    <dbReference type="NCBI Taxonomy" id="591372"/>
    <lineage>
        <taxon>Bacteria</taxon>
        <taxon>Pseudomonadati</taxon>
        <taxon>Pseudomonadota</taxon>
        <taxon>Alphaproteobacteria</taxon>
        <taxon>Rhodobacterales</taxon>
        <taxon>Paracoccaceae</taxon>
        <taxon>Agaricicola</taxon>
    </lineage>
</organism>
<gene>
    <name evidence="12" type="ORF">GCM10007276_14920</name>
</gene>
<sequence length="510" mass="53972">MSLTKLKRKSLKGLLTAVLASGGVLFGVQGLQGVIANGDTRTISLFHTHTRESINITFKKNGRYDSDALKKLNYFLRDWRNDDVIKMDPRLFDLVWEVYREANARQPIQIVSAYRSPKTNAMLRSRSKGVAKNSQHTHGRAMDFRIPGVGADTVRAIGLRLQRGGVGYYPGGNSYFIHMDTGSVRHWPRMTRSQLARVFPDGRTIHVPSDGKPMPGYALAMADLKRGGSVAPETSSSGGLFARLFGGDEEEETTAAAPVQVAAAQRAAPAPAPAAPVAAPQPAAPVLAAAPAMPMPRPSGVAANAQVQMASLAGGPRMVWQTGAEGQQPAAAPTAAAPALPLPRPASHIVAAAQESEPSMVTAFAAEPDPVPLPLRAPVQAAMLPKALPVQDVARTATVSPHSGALLRAAIAEEPRPELVTVKLDASTIRTAVTPDRITRSGENSHLSHPDQNALAALMHKPSKSLGQSFGGNPTGGLRSDMFQGRAVALIRTVRLDLAQANQSLARRGG</sequence>
<evidence type="ECO:0000313" key="13">
    <source>
        <dbReference type="Proteomes" id="UP000602745"/>
    </source>
</evidence>
<keyword evidence="13" id="KW-1185">Reference proteome</keyword>
<keyword evidence="4" id="KW-0479">Metal-binding</keyword>
<comment type="cofactor">
    <cofactor evidence="1">
        <name>Zn(2+)</name>
        <dbReference type="ChEBI" id="CHEBI:29105"/>
    </cofactor>
</comment>
<dbReference type="PANTHER" id="PTHR37425">
    <property type="match status" value="1"/>
</dbReference>
<keyword evidence="6" id="KW-0378">Hydrolase</keyword>
<keyword evidence="5" id="KW-0732">Signal</keyword>
<name>A0A8J2VS66_9RHOB</name>
<evidence type="ECO:0000256" key="7">
    <source>
        <dbReference type="ARBA" id="ARBA00022833"/>
    </source>
</evidence>
<comment type="caution">
    <text evidence="12">The sequence shown here is derived from an EMBL/GenBank/DDBJ whole genome shotgun (WGS) entry which is preliminary data.</text>
</comment>
<keyword evidence="9" id="KW-0961">Cell wall biogenesis/degradation</keyword>
<accession>A0A8J2VS66</accession>
<dbReference type="PANTHER" id="PTHR37425:SF1">
    <property type="entry name" value="OUTER MEMBRANE PROTEIN"/>
    <property type="match status" value="1"/>
</dbReference>
<dbReference type="AlphaFoldDB" id="A0A8J2VS66"/>
<dbReference type="CDD" id="cd14844">
    <property type="entry name" value="Zn-DD-carboxypeptidase_like"/>
    <property type="match status" value="1"/>
</dbReference>
<dbReference type="Proteomes" id="UP000602745">
    <property type="component" value="Unassembled WGS sequence"/>
</dbReference>
<reference evidence="12" key="2">
    <citation type="submission" date="2020-09" db="EMBL/GenBank/DDBJ databases">
        <authorList>
            <person name="Sun Q."/>
            <person name="Sedlacek I."/>
        </authorList>
    </citation>
    <scope>NUCLEOTIDE SEQUENCE</scope>
    <source>
        <strain evidence="12">CCM 7684</strain>
    </source>
</reference>
<dbReference type="InterPro" id="IPR009045">
    <property type="entry name" value="Zn_M74/Hedgehog-like"/>
</dbReference>
<evidence type="ECO:0000256" key="2">
    <source>
        <dbReference type="ARBA" id="ARBA00004776"/>
    </source>
</evidence>
<evidence type="ECO:0000256" key="8">
    <source>
        <dbReference type="ARBA" id="ARBA00023049"/>
    </source>
</evidence>
<dbReference type="GO" id="GO:0006508">
    <property type="term" value="P:proteolysis"/>
    <property type="evidence" value="ECO:0007669"/>
    <property type="project" value="UniProtKB-KW"/>
</dbReference>
<evidence type="ECO:0000256" key="9">
    <source>
        <dbReference type="ARBA" id="ARBA00023316"/>
    </source>
</evidence>
<keyword evidence="3" id="KW-0645">Protease</keyword>
<reference evidence="12" key="1">
    <citation type="journal article" date="2014" name="Int. J. Syst. Evol. Microbiol.">
        <title>Complete genome sequence of Corynebacterium casei LMG S-19264T (=DSM 44701T), isolated from a smear-ripened cheese.</title>
        <authorList>
            <consortium name="US DOE Joint Genome Institute (JGI-PGF)"/>
            <person name="Walter F."/>
            <person name="Albersmeier A."/>
            <person name="Kalinowski J."/>
            <person name="Ruckert C."/>
        </authorList>
    </citation>
    <scope>NUCLEOTIDE SEQUENCE</scope>
    <source>
        <strain evidence="12">CCM 7684</strain>
    </source>
</reference>
<dbReference type="InterPro" id="IPR010275">
    <property type="entry name" value="MepK"/>
</dbReference>
<evidence type="ECO:0000313" key="12">
    <source>
        <dbReference type="EMBL" id="GGE38647.1"/>
    </source>
</evidence>
<evidence type="ECO:0000256" key="3">
    <source>
        <dbReference type="ARBA" id="ARBA00022670"/>
    </source>
</evidence>
<dbReference type="Pfam" id="PF05951">
    <property type="entry name" value="Peptidase_M15_2"/>
    <property type="match status" value="1"/>
</dbReference>
<keyword evidence="7" id="KW-0862">Zinc</keyword>
<keyword evidence="8" id="KW-0482">Metalloprotease</keyword>
<comment type="similarity">
    <text evidence="10">Belongs to the peptidase M15 family.</text>
</comment>
<protein>
    <recommendedName>
        <fullName evidence="11">Murein endopeptidase K</fullName>
    </recommendedName>
</protein>
<dbReference type="GO" id="GO:0046872">
    <property type="term" value="F:metal ion binding"/>
    <property type="evidence" value="ECO:0007669"/>
    <property type="project" value="UniProtKB-KW"/>
</dbReference>
<evidence type="ECO:0000256" key="10">
    <source>
        <dbReference type="ARBA" id="ARBA00093448"/>
    </source>
</evidence>
<dbReference type="RefSeq" id="WP_188409140.1">
    <property type="nucleotide sequence ID" value="NZ_BMCP01000002.1"/>
</dbReference>